<evidence type="ECO:0000256" key="3">
    <source>
        <dbReference type="ARBA" id="ARBA00022737"/>
    </source>
</evidence>
<keyword evidence="3" id="KW-0677">Repeat</keyword>
<dbReference type="GO" id="GO:0005615">
    <property type="term" value="C:extracellular space"/>
    <property type="evidence" value="ECO:0007669"/>
    <property type="project" value="TreeGrafter"/>
</dbReference>
<evidence type="ECO:0000256" key="4">
    <source>
        <dbReference type="ARBA" id="ARBA00023157"/>
    </source>
</evidence>
<dbReference type="STRING" id="6573.A0A210QEA2"/>
<evidence type="ECO:0000256" key="1">
    <source>
        <dbReference type="ARBA" id="ARBA00022536"/>
    </source>
</evidence>
<evidence type="ECO:0000313" key="9">
    <source>
        <dbReference type="Proteomes" id="UP000242188"/>
    </source>
</evidence>
<keyword evidence="1 6" id="KW-0245">EGF-like domain</keyword>
<dbReference type="InterPro" id="IPR051586">
    <property type="entry name" value="PKC-binding_NELL"/>
</dbReference>
<dbReference type="CDD" id="cd00054">
    <property type="entry name" value="EGF_CA"/>
    <property type="match status" value="1"/>
</dbReference>
<dbReference type="Proteomes" id="UP000242188">
    <property type="component" value="Unassembled WGS sequence"/>
</dbReference>
<dbReference type="PANTHER" id="PTHR24042">
    <property type="entry name" value="NEL HOMOLOG"/>
    <property type="match status" value="1"/>
</dbReference>
<keyword evidence="5" id="KW-0325">Glycoprotein</keyword>
<dbReference type="SMART" id="SM00179">
    <property type="entry name" value="EGF_CA"/>
    <property type="match status" value="2"/>
</dbReference>
<dbReference type="Gene3D" id="2.10.25.10">
    <property type="entry name" value="Laminin"/>
    <property type="match status" value="3"/>
</dbReference>
<dbReference type="InterPro" id="IPR024731">
    <property type="entry name" value="NELL2-like_EGF"/>
</dbReference>
<evidence type="ECO:0000259" key="7">
    <source>
        <dbReference type="PROSITE" id="PS50026"/>
    </source>
</evidence>
<dbReference type="FunFam" id="2.10.25.10:FF:000038">
    <property type="entry name" value="Fibrillin 2"/>
    <property type="match status" value="1"/>
</dbReference>
<feature type="domain" description="EGF-like" evidence="7">
    <location>
        <begin position="43"/>
        <end position="82"/>
    </location>
</feature>
<sequence>MGFSDRCIEIGLKCDQNARCEKDFGVFMCICNPGYYGNGEYCDIDRCVQPGQCDINADCINTIGAFICVCRDGFIGDGSSCQASACVNGKSGCSPNAYCITEPMTYRCECKPGFQGDGYTCVSTNPPGPAIRRYSDT</sequence>
<accession>A0A210QEA2</accession>
<reference evidence="8 9" key="1">
    <citation type="journal article" date="2017" name="Nat. Ecol. Evol.">
        <title>Scallop genome provides insights into evolution of bilaterian karyotype and development.</title>
        <authorList>
            <person name="Wang S."/>
            <person name="Zhang J."/>
            <person name="Jiao W."/>
            <person name="Li J."/>
            <person name="Xun X."/>
            <person name="Sun Y."/>
            <person name="Guo X."/>
            <person name="Huan P."/>
            <person name="Dong B."/>
            <person name="Zhang L."/>
            <person name="Hu X."/>
            <person name="Sun X."/>
            <person name="Wang J."/>
            <person name="Zhao C."/>
            <person name="Wang Y."/>
            <person name="Wang D."/>
            <person name="Huang X."/>
            <person name="Wang R."/>
            <person name="Lv J."/>
            <person name="Li Y."/>
            <person name="Zhang Z."/>
            <person name="Liu B."/>
            <person name="Lu W."/>
            <person name="Hui Y."/>
            <person name="Liang J."/>
            <person name="Zhou Z."/>
            <person name="Hou R."/>
            <person name="Li X."/>
            <person name="Liu Y."/>
            <person name="Li H."/>
            <person name="Ning X."/>
            <person name="Lin Y."/>
            <person name="Zhao L."/>
            <person name="Xing Q."/>
            <person name="Dou J."/>
            <person name="Li Y."/>
            <person name="Mao J."/>
            <person name="Guo H."/>
            <person name="Dou H."/>
            <person name="Li T."/>
            <person name="Mu C."/>
            <person name="Jiang W."/>
            <person name="Fu Q."/>
            <person name="Fu X."/>
            <person name="Miao Y."/>
            <person name="Liu J."/>
            <person name="Yu Q."/>
            <person name="Li R."/>
            <person name="Liao H."/>
            <person name="Li X."/>
            <person name="Kong Y."/>
            <person name="Jiang Z."/>
            <person name="Chourrout D."/>
            <person name="Li R."/>
            <person name="Bao Z."/>
        </authorList>
    </citation>
    <scope>NUCLEOTIDE SEQUENCE [LARGE SCALE GENOMIC DNA]</scope>
    <source>
        <strain evidence="8 9">PY_sf001</strain>
    </source>
</reference>
<comment type="caution">
    <text evidence="6">Lacks conserved residue(s) required for the propagation of feature annotation.</text>
</comment>
<dbReference type="Pfam" id="PF12947">
    <property type="entry name" value="EGF_3"/>
    <property type="match status" value="3"/>
</dbReference>
<dbReference type="AlphaFoldDB" id="A0A210QEA2"/>
<dbReference type="PROSITE" id="PS00010">
    <property type="entry name" value="ASX_HYDROXYL"/>
    <property type="match status" value="1"/>
</dbReference>
<protein>
    <submittedName>
        <fullName evidence="8">Fibrillin-2</fullName>
    </submittedName>
</protein>
<comment type="caution">
    <text evidence="8">The sequence shown here is derived from an EMBL/GenBank/DDBJ whole genome shotgun (WGS) entry which is preliminary data.</text>
</comment>
<dbReference type="GO" id="GO:0005509">
    <property type="term" value="F:calcium ion binding"/>
    <property type="evidence" value="ECO:0007669"/>
    <property type="project" value="InterPro"/>
</dbReference>
<dbReference type="SUPFAM" id="SSF57184">
    <property type="entry name" value="Growth factor receptor domain"/>
    <property type="match status" value="1"/>
</dbReference>
<dbReference type="EMBL" id="NEDP02004037">
    <property type="protein sequence ID" value="OWF47066.1"/>
    <property type="molecule type" value="Genomic_DNA"/>
</dbReference>
<dbReference type="PANTHER" id="PTHR24042:SF8">
    <property type="match status" value="1"/>
</dbReference>
<dbReference type="GO" id="GO:0008201">
    <property type="term" value="F:heparin binding"/>
    <property type="evidence" value="ECO:0007669"/>
    <property type="project" value="TreeGrafter"/>
</dbReference>
<keyword evidence="4" id="KW-1015">Disulfide bond</keyword>
<dbReference type="PROSITE" id="PS50026">
    <property type="entry name" value="EGF_3"/>
    <property type="match status" value="1"/>
</dbReference>
<evidence type="ECO:0000313" key="8">
    <source>
        <dbReference type="EMBL" id="OWF47066.1"/>
    </source>
</evidence>
<dbReference type="PROSITE" id="PS01186">
    <property type="entry name" value="EGF_2"/>
    <property type="match status" value="2"/>
</dbReference>
<dbReference type="InterPro" id="IPR009030">
    <property type="entry name" value="Growth_fac_rcpt_cys_sf"/>
</dbReference>
<keyword evidence="9" id="KW-1185">Reference proteome</keyword>
<name>A0A210QEA2_MIZYE</name>
<evidence type="ECO:0000256" key="2">
    <source>
        <dbReference type="ARBA" id="ARBA00022729"/>
    </source>
</evidence>
<organism evidence="8 9">
    <name type="scientific">Mizuhopecten yessoensis</name>
    <name type="common">Japanese scallop</name>
    <name type="synonym">Patinopecten yessoensis</name>
    <dbReference type="NCBI Taxonomy" id="6573"/>
    <lineage>
        <taxon>Eukaryota</taxon>
        <taxon>Metazoa</taxon>
        <taxon>Spiralia</taxon>
        <taxon>Lophotrochozoa</taxon>
        <taxon>Mollusca</taxon>
        <taxon>Bivalvia</taxon>
        <taxon>Autobranchia</taxon>
        <taxon>Pteriomorphia</taxon>
        <taxon>Pectinida</taxon>
        <taxon>Pectinoidea</taxon>
        <taxon>Pectinidae</taxon>
        <taxon>Mizuhopecten</taxon>
    </lineage>
</organism>
<dbReference type="InterPro" id="IPR000152">
    <property type="entry name" value="EGF-type_Asp/Asn_hydroxyl_site"/>
</dbReference>
<dbReference type="OrthoDB" id="339125at2759"/>
<proteinExistence type="predicted"/>
<dbReference type="InterPro" id="IPR000742">
    <property type="entry name" value="EGF"/>
</dbReference>
<dbReference type="SMART" id="SM00181">
    <property type="entry name" value="EGF"/>
    <property type="match status" value="3"/>
</dbReference>
<evidence type="ECO:0000256" key="6">
    <source>
        <dbReference type="PROSITE-ProRule" id="PRU00076"/>
    </source>
</evidence>
<keyword evidence="2" id="KW-0732">Signal</keyword>
<gene>
    <name evidence="8" type="ORF">KP79_PYT12554</name>
</gene>
<evidence type="ECO:0000256" key="5">
    <source>
        <dbReference type="ARBA" id="ARBA00023180"/>
    </source>
</evidence>
<dbReference type="InterPro" id="IPR001881">
    <property type="entry name" value="EGF-like_Ca-bd_dom"/>
</dbReference>